<name>A0AA96DJQ2_9BACT</name>
<sequence>MGKFIQFIQEEERKKYQWLTFEIDTYVVHILFETTLNESKLHGFPLGGQYSAQLHNAHSEVGQKHLHVYAKNNQIFSMNIDGTAHDKSHRTRIPNKVANAINKYFPDFTLPPDNFIESASEEIKKLFSKDILLLS</sequence>
<dbReference type="AlphaFoldDB" id="A0AA96DJQ2"/>
<accession>A0AA96DJQ2</accession>
<organism evidence="1">
    <name type="scientific">Arcobacter sp. AZ-2023</name>
    <dbReference type="NCBI Taxonomy" id="3074453"/>
    <lineage>
        <taxon>Bacteria</taxon>
        <taxon>Pseudomonadati</taxon>
        <taxon>Campylobacterota</taxon>
        <taxon>Epsilonproteobacteria</taxon>
        <taxon>Campylobacterales</taxon>
        <taxon>Arcobacteraceae</taxon>
        <taxon>Arcobacter</taxon>
    </lineage>
</organism>
<evidence type="ECO:0000313" key="1">
    <source>
        <dbReference type="EMBL" id="WNL30176.1"/>
    </source>
</evidence>
<proteinExistence type="predicted"/>
<dbReference type="EMBL" id="CP134854">
    <property type="protein sequence ID" value="WNL30176.1"/>
    <property type="molecule type" value="Genomic_DNA"/>
</dbReference>
<reference evidence="1" key="1">
    <citation type="submission" date="2023-09" db="EMBL/GenBank/DDBJ databases">
        <title>Arcobacter tbilisiensis sp. nov. isolated from chicken meat in Tbilisi, Georgia.</title>
        <authorList>
            <person name="Matthias R."/>
            <person name="Zautner A.E."/>
        </authorList>
    </citation>
    <scope>NUCLEOTIDE SEQUENCE</scope>
    <source>
        <strain evidence="1">LEO 52</strain>
    </source>
</reference>
<gene>
    <name evidence="1" type="ORF">RMQ68_01940</name>
</gene>
<protein>
    <submittedName>
        <fullName evidence="1">Uncharacterized protein</fullName>
    </submittedName>
</protein>